<dbReference type="InterPro" id="IPR050779">
    <property type="entry name" value="Transglutaminase"/>
</dbReference>
<dbReference type="Pfam" id="PF01841">
    <property type="entry name" value="Transglut_core"/>
    <property type="match status" value="1"/>
</dbReference>
<accession>A0AAE1DRU8</accession>
<proteinExistence type="inferred from homology"/>
<evidence type="ECO:0000256" key="2">
    <source>
        <dbReference type="SAM" id="MobiDB-lite"/>
    </source>
</evidence>
<dbReference type="PANTHER" id="PTHR11590">
    <property type="entry name" value="PROTEIN-GLUTAMINE GAMMA-GLUTAMYLTRANSFERASE"/>
    <property type="match status" value="1"/>
</dbReference>
<dbReference type="InterPro" id="IPR036238">
    <property type="entry name" value="Transglutaminase_C_sf"/>
</dbReference>
<feature type="region of interest" description="Disordered" evidence="2">
    <location>
        <begin position="724"/>
        <end position="745"/>
    </location>
</feature>
<evidence type="ECO:0000256" key="1">
    <source>
        <dbReference type="ARBA" id="ARBA00005968"/>
    </source>
</evidence>
<dbReference type="FunFam" id="3.90.260.10:FF:000002">
    <property type="entry name" value="Erythrocyte membrane protein band 4.2"/>
    <property type="match status" value="1"/>
</dbReference>
<feature type="domain" description="Transglutaminase-like" evidence="3">
    <location>
        <begin position="631"/>
        <end position="730"/>
    </location>
</feature>
<dbReference type="Proteomes" id="UP001283361">
    <property type="component" value="Unassembled WGS sequence"/>
</dbReference>
<protein>
    <recommendedName>
        <fullName evidence="3">Transglutaminase-like domain-containing protein</fullName>
    </recommendedName>
</protein>
<dbReference type="SUPFAM" id="SSF49309">
    <property type="entry name" value="Transglutaminase, two C-terminal domains"/>
    <property type="match status" value="2"/>
</dbReference>
<sequence length="1094" mass="124171">MYGRYRNSTGSSRSYASEPPWATDYFNRATNISNNNTNNSRHNNGRRNNVSHGRTVAGNGGAAERRAANTRHPGYTGYRYGGRTWPRPSFRDYDFWARFRPYAAPHGTDSHRERERARRENRDRGDRRSRMEGKGERGRGLAGRTEIEETGGVEWKRKQEEQNGRQEREEEEKTRREDRDRVDRRSRMEGKGERKEKEEERAGRENRDRGDRIMKEKIEIEDEGNREEIGKVREDERKNSVEGEGNREEIGKVREDERKNSVAGEGNREEIGKVREDERKNSVEGEGNREEIGKVREDERKNSVEGEGNREEIGKVREDERKNSVEGEGNSEEEVRGPVEEERDLVPEEAPLAKNVLTVKSVNLHILQNTKEHKTADYDCTERAKDPRLVVRRGQVFIMTLTFQRPWSSQDDDLFVQFSIGDEPSEKNGTLEKFQLSETDSTRYKQQGRWGAKIAKQDGRQLSIYVYIAPDAIVGEWECQVSTAVVTNSEEVFTYTAIPDIYVLFNPWCSEDQVHYTENPQDLNEYVLNEYGCVFNGMADYIGRKPWFYGQFQDGILEVCMTLLRMAFDLEISKDMGDAVTVARKLSRIINNSAKDPGLITGNWSNNYADGTSPSTWKGSVQILLQYARTKTAVKYGQCWVFSAVLTTVCRALGLPCRSLTNYESAHDTDKTVTIDSYKDENGEDLPEFKSDSIWNYHCWNDVWINRPDLDSTSSSRGRYSGWHALDSTPQEQSGGRYQCGPSPHKAVKSGELSIGHDTGFIFAEVNGEVCTWMLPRGSASRADLKLLSRDAHAVGKQISTKTADGQPARGIYNPGARDVHHQRVDITHLYKHPEGSEEERAALQLAVGRGLGAKIFETPGGVSVDLVKPESVMIGTDFLFTAIFSNTGKEGQMLNNVTLGVFPIDYRGERLGWDKVAYIKMEEVELRPGESRRFELPVSHRSYQKLCDKSMSMMLRAAAKVKGDDKPVTKMEKFILSVPDLKLEVPSGVDRIQRGHAFTVVLVISNPLPRPLTSCRLQITGPASPLPSQGFSAEDGSFSKKIKDIFPSETSVLNVDMQAYERPYLNNTRQIEMSVISAEMPDMEGTLTFKLQR</sequence>
<gene>
    <name evidence="4" type="ORF">RRG08_052575</name>
</gene>
<feature type="compositionally biased region" description="Low complexity" evidence="2">
    <location>
        <begin position="70"/>
        <end position="83"/>
    </location>
</feature>
<dbReference type="InterPro" id="IPR036985">
    <property type="entry name" value="Transglutaminase-like_sf"/>
</dbReference>
<feature type="compositionally biased region" description="Polar residues" evidence="2">
    <location>
        <begin position="1"/>
        <end position="15"/>
    </location>
</feature>
<reference evidence="4" key="1">
    <citation type="journal article" date="2023" name="G3 (Bethesda)">
        <title>A reference genome for the long-term kleptoplast-retaining sea slug Elysia crispata morphotype clarki.</title>
        <authorList>
            <person name="Eastman K.E."/>
            <person name="Pendleton A.L."/>
            <person name="Shaikh M.A."/>
            <person name="Suttiyut T."/>
            <person name="Ogas R."/>
            <person name="Tomko P."/>
            <person name="Gavelis G."/>
            <person name="Widhalm J.R."/>
            <person name="Wisecaver J.H."/>
        </authorList>
    </citation>
    <scope>NUCLEOTIDE SEQUENCE</scope>
    <source>
        <strain evidence="4">ECLA1</strain>
    </source>
</reference>
<dbReference type="SMART" id="SM00460">
    <property type="entry name" value="TGc"/>
    <property type="match status" value="1"/>
</dbReference>
<keyword evidence="5" id="KW-1185">Reference proteome</keyword>
<dbReference type="InterPro" id="IPR001102">
    <property type="entry name" value="Transglutaminase_N"/>
</dbReference>
<feature type="compositionally biased region" description="Low complexity" evidence="2">
    <location>
        <begin position="27"/>
        <end position="54"/>
    </location>
</feature>
<evidence type="ECO:0000313" key="4">
    <source>
        <dbReference type="EMBL" id="KAK3779353.1"/>
    </source>
</evidence>
<feature type="region of interest" description="Disordered" evidence="2">
    <location>
        <begin position="103"/>
        <end position="343"/>
    </location>
</feature>
<feature type="compositionally biased region" description="Basic and acidic residues" evidence="2">
    <location>
        <begin position="154"/>
        <end position="218"/>
    </location>
</feature>
<dbReference type="GO" id="GO:0003810">
    <property type="term" value="F:protein-glutamine gamma-glutamyltransferase activity"/>
    <property type="evidence" value="ECO:0007669"/>
    <property type="project" value="InterPro"/>
</dbReference>
<dbReference type="Gene3D" id="2.60.40.10">
    <property type="entry name" value="Immunoglobulins"/>
    <property type="match status" value="3"/>
</dbReference>
<feature type="compositionally biased region" description="Basic and acidic residues" evidence="2">
    <location>
        <begin position="333"/>
        <end position="343"/>
    </location>
</feature>
<feature type="compositionally biased region" description="Basic and acidic residues" evidence="2">
    <location>
        <begin position="108"/>
        <end position="139"/>
    </location>
</feature>
<dbReference type="InterPro" id="IPR038765">
    <property type="entry name" value="Papain-like_cys_pep_sf"/>
</dbReference>
<organism evidence="4 5">
    <name type="scientific">Elysia crispata</name>
    <name type="common">lettuce slug</name>
    <dbReference type="NCBI Taxonomy" id="231223"/>
    <lineage>
        <taxon>Eukaryota</taxon>
        <taxon>Metazoa</taxon>
        <taxon>Spiralia</taxon>
        <taxon>Lophotrochozoa</taxon>
        <taxon>Mollusca</taxon>
        <taxon>Gastropoda</taxon>
        <taxon>Heterobranchia</taxon>
        <taxon>Euthyneura</taxon>
        <taxon>Panpulmonata</taxon>
        <taxon>Sacoglossa</taxon>
        <taxon>Placobranchoidea</taxon>
        <taxon>Plakobranchidae</taxon>
        <taxon>Elysia</taxon>
    </lineage>
</organism>
<name>A0AAE1DRU8_9GAST</name>
<dbReference type="Gene3D" id="3.90.260.10">
    <property type="entry name" value="Transglutaminase-like"/>
    <property type="match status" value="1"/>
</dbReference>
<dbReference type="InterPro" id="IPR014756">
    <property type="entry name" value="Ig_E-set"/>
</dbReference>
<comment type="caution">
    <text evidence="4">The sequence shown here is derived from an EMBL/GenBank/DDBJ whole genome shotgun (WGS) entry which is preliminary data.</text>
</comment>
<dbReference type="InterPro" id="IPR013808">
    <property type="entry name" value="Transglutaminase_AS"/>
</dbReference>
<dbReference type="InterPro" id="IPR002931">
    <property type="entry name" value="Transglutaminase-like"/>
</dbReference>
<dbReference type="InterPro" id="IPR013783">
    <property type="entry name" value="Ig-like_fold"/>
</dbReference>
<feature type="region of interest" description="Disordered" evidence="2">
    <location>
        <begin position="1"/>
        <end position="83"/>
    </location>
</feature>
<dbReference type="PROSITE" id="PS00547">
    <property type="entry name" value="TRANSGLUTAMINASES"/>
    <property type="match status" value="1"/>
</dbReference>
<feature type="compositionally biased region" description="Basic and acidic residues" evidence="2">
    <location>
        <begin position="226"/>
        <end position="325"/>
    </location>
</feature>
<dbReference type="AlphaFoldDB" id="A0AAE1DRU8"/>
<dbReference type="SUPFAM" id="SSF81296">
    <property type="entry name" value="E set domains"/>
    <property type="match status" value="1"/>
</dbReference>
<comment type="similarity">
    <text evidence="1">Belongs to the transglutaminase superfamily. Transglutaminase family.</text>
</comment>
<evidence type="ECO:0000313" key="5">
    <source>
        <dbReference type="Proteomes" id="UP001283361"/>
    </source>
</evidence>
<dbReference type="SUPFAM" id="SSF54001">
    <property type="entry name" value="Cysteine proteinases"/>
    <property type="match status" value="1"/>
</dbReference>
<dbReference type="PANTHER" id="PTHR11590:SF40">
    <property type="entry name" value="HEMOCYTE PROTEIN-GLUTAMINE GAMMA-GLUTAMYLTRANSFERASE-LIKE PROTEIN"/>
    <property type="match status" value="1"/>
</dbReference>
<dbReference type="Pfam" id="PF00868">
    <property type="entry name" value="Transglut_N"/>
    <property type="match status" value="1"/>
</dbReference>
<dbReference type="EMBL" id="JAWDGP010002843">
    <property type="protein sequence ID" value="KAK3779353.1"/>
    <property type="molecule type" value="Genomic_DNA"/>
</dbReference>
<evidence type="ECO:0000259" key="3">
    <source>
        <dbReference type="SMART" id="SM00460"/>
    </source>
</evidence>